<dbReference type="Gene3D" id="1.50.10.10">
    <property type="match status" value="1"/>
</dbReference>
<evidence type="ECO:0000313" key="2">
    <source>
        <dbReference type="EMBL" id="KJK34720.1"/>
    </source>
</evidence>
<sequence>MATEFSVREIPFSRAGSWFGLSPVVGLARYAQDVHVVSHRNGMHAVLSLVPSQPTEIVADPAVLTWRSGESLIQAVFSSPDTLRISGNGLGMRIAAAERTLTPFTGTYFFAEPSGGAVFTSYETGHRFRVTVLSGQSEIVGAEDLATADRAVVLGDGPWEVVIEEFTTAREPFNSDIGFDGAVDAARDEFSRFVDAVSPSAPAAELACYVIWSATVAPAGFVTRPAVLMSKHWMDKVWSWDHCFNALALAPGAPELAWDQFQVVFDHQDAQGALPDSITHSEVLRNFVKPPIHGWTLSRLRSLLGGVPDPELAYRQLSAWTSFWLDHRRAPGRPLPYYEHGNDSGWDNSTVFLRERLVESADLAAFLVLQMKELAVLAAEVGDATPWGERADEMLSAMLAELWDGTRFVSRGVVSGELRATASLLDLMPVVLGEHLPREVFDQLCGGVAEHLTSVGPATELLSSPHYEADGYWRGPVWAPATVLIEDGLRRGGAVELAGLVSARFRATCEKSGFAENFDALTGQGLRDRAYTWTASAYLLLSGGDNAAAAGTSARTP</sequence>
<dbReference type="STRING" id="68170.GCA_000974445_08712"/>
<dbReference type="InterPro" id="IPR008928">
    <property type="entry name" value="6-hairpin_glycosidase_sf"/>
</dbReference>
<dbReference type="AlphaFoldDB" id="A0A0F0GD03"/>
<feature type="domain" description="Mannosylglycerate hydrolase MGH1-like glycoside hydrolase" evidence="1">
    <location>
        <begin position="236"/>
        <end position="534"/>
    </location>
</feature>
<dbReference type="GO" id="GO:0005975">
    <property type="term" value="P:carbohydrate metabolic process"/>
    <property type="evidence" value="ECO:0007669"/>
    <property type="project" value="InterPro"/>
</dbReference>
<dbReference type="eggNOG" id="COG3408">
    <property type="taxonomic scope" value="Bacteria"/>
</dbReference>
<organism evidence="2 3">
    <name type="scientific">Lentzea aerocolonigenes</name>
    <name type="common">Lechevalieria aerocolonigenes</name>
    <name type="synonym">Saccharothrix aerocolonigenes</name>
    <dbReference type="NCBI Taxonomy" id="68170"/>
    <lineage>
        <taxon>Bacteria</taxon>
        <taxon>Bacillati</taxon>
        <taxon>Actinomycetota</taxon>
        <taxon>Actinomycetes</taxon>
        <taxon>Pseudonocardiales</taxon>
        <taxon>Pseudonocardiaceae</taxon>
        <taxon>Lentzea</taxon>
    </lineage>
</organism>
<dbReference type="InterPro" id="IPR054491">
    <property type="entry name" value="MGH1-like_GH"/>
</dbReference>
<reference evidence="2 3" key="1">
    <citation type="submission" date="2015-02" db="EMBL/GenBank/DDBJ databases">
        <authorList>
            <person name="Ju K.-S."/>
            <person name="Doroghazi J.R."/>
            <person name="Metcalf W."/>
        </authorList>
    </citation>
    <scope>NUCLEOTIDE SEQUENCE [LARGE SCALE GENOMIC DNA]</scope>
    <source>
        <strain evidence="2 3">NRRL B-16140</strain>
    </source>
</reference>
<keyword evidence="3" id="KW-1185">Reference proteome</keyword>
<name>A0A0F0GD03_LENAE</name>
<evidence type="ECO:0000313" key="3">
    <source>
        <dbReference type="Proteomes" id="UP000033393"/>
    </source>
</evidence>
<dbReference type="OrthoDB" id="9798687at2"/>
<proteinExistence type="predicted"/>
<gene>
    <name evidence="2" type="ORF">UK23_43330</name>
</gene>
<protein>
    <submittedName>
        <fullName evidence="2">Glycogen debranching protein</fullName>
    </submittedName>
</protein>
<dbReference type="Pfam" id="PF22422">
    <property type="entry name" value="MGH1-like_GH"/>
    <property type="match status" value="1"/>
</dbReference>
<dbReference type="SUPFAM" id="SSF48208">
    <property type="entry name" value="Six-hairpin glycosidases"/>
    <property type="match status" value="1"/>
</dbReference>
<evidence type="ECO:0000259" key="1">
    <source>
        <dbReference type="Pfam" id="PF22422"/>
    </source>
</evidence>
<dbReference type="EMBL" id="JYJG01000454">
    <property type="protein sequence ID" value="KJK34720.1"/>
    <property type="molecule type" value="Genomic_DNA"/>
</dbReference>
<dbReference type="InterPro" id="IPR012341">
    <property type="entry name" value="6hp_glycosidase-like_sf"/>
</dbReference>
<comment type="caution">
    <text evidence="2">The sequence shown here is derived from an EMBL/GenBank/DDBJ whole genome shotgun (WGS) entry which is preliminary data.</text>
</comment>
<dbReference type="RefSeq" id="WP_045317656.1">
    <property type="nucleotide sequence ID" value="NZ_JYJG01000454.1"/>
</dbReference>
<dbReference type="Proteomes" id="UP000033393">
    <property type="component" value="Unassembled WGS sequence"/>
</dbReference>
<dbReference type="PATRIC" id="fig|68170.10.peg.1879"/>
<accession>A0A0F0GD03</accession>